<evidence type="ECO:0000313" key="4">
    <source>
        <dbReference type="Proteomes" id="UP000176786"/>
    </source>
</evidence>
<keyword evidence="1" id="KW-0472">Membrane</keyword>
<keyword evidence="1" id="KW-1133">Transmembrane helix</keyword>
<feature type="domain" description="Phage shock protein PspC N-terminal" evidence="2">
    <location>
        <begin position="4"/>
        <end position="60"/>
    </location>
</feature>
<evidence type="ECO:0000259" key="2">
    <source>
        <dbReference type="Pfam" id="PF04024"/>
    </source>
</evidence>
<dbReference type="Pfam" id="PF04024">
    <property type="entry name" value="PspC"/>
    <property type="match status" value="1"/>
</dbReference>
<reference evidence="3 4" key="1">
    <citation type="journal article" date="2016" name="Nat. Commun.">
        <title>Thousands of microbial genomes shed light on interconnected biogeochemical processes in an aquifer system.</title>
        <authorList>
            <person name="Anantharaman K."/>
            <person name="Brown C.T."/>
            <person name="Hug L.A."/>
            <person name="Sharon I."/>
            <person name="Castelle C.J."/>
            <person name="Probst A.J."/>
            <person name="Thomas B.C."/>
            <person name="Singh A."/>
            <person name="Wilkins M.J."/>
            <person name="Karaoz U."/>
            <person name="Brodie E.L."/>
            <person name="Williams K.H."/>
            <person name="Hubbard S.S."/>
            <person name="Banfield J.F."/>
        </authorList>
    </citation>
    <scope>NUCLEOTIDE SEQUENCE [LARGE SCALE GENOMIC DNA]</scope>
</reference>
<dbReference type="AlphaFoldDB" id="A0A1F5P916"/>
<dbReference type="Proteomes" id="UP000176786">
    <property type="component" value="Unassembled WGS sequence"/>
</dbReference>
<dbReference type="InterPro" id="IPR007168">
    <property type="entry name" value="Phageshock_PspC_N"/>
</dbReference>
<keyword evidence="1" id="KW-0812">Transmembrane</keyword>
<proteinExistence type="predicted"/>
<accession>A0A1F5P916</accession>
<sequence>MSRTIRKSRTFRTITGTLGGIAEHFKLDYAWLRLSFALLVIITKGWAILFYLILFLLLPAPKVLKAQTILGPLDFQESASVRFFRLVKTDLGHVFARHTSLFGFVFLSLGVLWFAMPLNAASVMLLIGGTVLLFDPFGLRRRLSANIFYDHFQRMDNSLGDLPGVSIEDDLMNFHMSRNKARLPQA</sequence>
<name>A0A1F5P916_9BACT</name>
<feature type="transmembrane region" description="Helical" evidence="1">
    <location>
        <begin position="36"/>
        <end position="58"/>
    </location>
</feature>
<evidence type="ECO:0000256" key="1">
    <source>
        <dbReference type="SAM" id="Phobius"/>
    </source>
</evidence>
<comment type="caution">
    <text evidence="3">The sequence shown here is derived from an EMBL/GenBank/DDBJ whole genome shotgun (WGS) entry which is preliminary data.</text>
</comment>
<dbReference type="EMBL" id="MFES01000005">
    <property type="protein sequence ID" value="OGE86202.1"/>
    <property type="molecule type" value="Genomic_DNA"/>
</dbReference>
<protein>
    <recommendedName>
        <fullName evidence="2">Phage shock protein PspC N-terminal domain-containing protein</fullName>
    </recommendedName>
</protein>
<organism evidence="3 4">
    <name type="scientific">Candidatus Doudnabacteria bacterium RIFCSPHIGHO2_02_FULL_46_11</name>
    <dbReference type="NCBI Taxonomy" id="1817832"/>
    <lineage>
        <taxon>Bacteria</taxon>
        <taxon>Candidatus Doudnaibacteriota</taxon>
    </lineage>
</organism>
<gene>
    <name evidence="3" type="ORF">A3J48_01355</name>
</gene>
<dbReference type="STRING" id="1817832.A3J48_01355"/>
<evidence type="ECO:0000313" key="3">
    <source>
        <dbReference type="EMBL" id="OGE86202.1"/>
    </source>
</evidence>
<feature type="transmembrane region" description="Helical" evidence="1">
    <location>
        <begin position="101"/>
        <end position="134"/>
    </location>
</feature>